<dbReference type="Gene3D" id="6.10.30.10">
    <property type="match status" value="1"/>
</dbReference>
<reference evidence="3 4" key="1">
    <citation type="submission" date="2016-10" db="EMBL/GenBank/DDBJ databases">
        <authorList>
            <person name="de Groot N.N."/>
        </authorList>
    </citation>
    <scope>NUCLEOTIDE SEQUENCE [LARGE SCALE GENOMIC DNA]</scope>
    <source>
        <strain evidence="3 4">CGMCC 4.6533</strain>
    </source>
</reference>
<dbReference type="EMBL" id="FNDJ01000032">
    <property type="protein sequence ID" value="SDL88592.1"/>
    <property type="molecule type" value="Genomic_DNA"/>
</dbReference>
<feature type="domain" description="ChsH2 rubredoxin-like zinc ribbon" evidence="2">
    <location>
        <begin position="14"/>
        <end position="49"/>
    </location>
</feature>
<dbReference type="STRING" id="633440.SAMN05421869_13267"/>
<dbReference type="InterPro" id="IPR052513">
    <property type="entry name" value="Thioester_dehydratase-like"/>
</dbReference>
<feature type="domain" description="ChsH2 C-terminal OB-fold" evidence="1">
    <location>
        <begin position="51"/>
        <end position="112"/>
    </location>
</feature>
<dbReference type="PANTHER" id="PTHR34075">
    <property type="entry name" value="BLR3430 PROTEIN"/>
    <property type="match status" value="1"/>
</dbReference>
<dbReference type="InterPro" id="IPR002878">
    <property type="entry name" value="ChsH2_C"/>
</dbReference>
<evidence type="ECO:0008006" key="5">
    <source>
        <dbReference type="Google" id="ProtNLM"/>
    </source>
</evidence>
<evidence type="ECO:0000313" key="4">
    <source>
        <dbReference type="Proteomes" id="UP000199202"/>
    </source>
</evidence>
<evidence type="ECO:0000313" key="3">
    <source>
        <dbReference type="EMBL" id="SDL88592.1"/>
    </source>
</evidence>
<name>A0A1G9NPT7_9ACTN</name>
<protein>
    <recommendedName>
        <fullName evidence="5">DUF35 domain-containing protein</fullName>
    </recommendedName>
</protein>
<sequence length="145" mass="16763">MYRPEPDRDSRQWWERLAGGEFAVQECDACATVRFPPRAFCPACRTEAWRWRAVEPEGTVESWIVNHQPFMPGFQVPYVVVMVRPATVPGCLVYGGWRGERPPEPGERVRAVRIRVDEELSLVDWIPAETSERADIHPFDRKSSH</sequence>
<proteinExistence type="predicted"/>
<dbReference type="Proteomes" id="UP000199202">
    <property type="component" value="Unassembled WGS sequence"/>
</dbReference>
<accession>A0A1G9NPT7</accession>
<evidence type="ECO:0000259" key="1">
    <source>
        <dbReference type="Pfam" id="PF01796"/>
    </source>
</evidence>
<dbReference type="SUPFAM" id="SSF50249">
    <property type="entry name" value="Nucleic acid-binding proteins"/>
    <property type="match status" value="1"/>
</dbReference>
<dbReference type="InterPro" id="IPR012340">
    <property type="entry name" value="NA-bd_OB-fold"/>
</dbReference>
<dbReference type="RefSeq" id="WP_090945739.1">
    <property type="nucleotide sequence ID" value="NZ_FNDJ01000032.1"/>
</dbReference>
<evidence type="ECO:0000259" key="2">
    <source>
        <dbReference type="Pfam" id="PF12172"/>
    </source>
</evidence>
<dbReference type="InterPro" id="IPR022002">
    <property type="entry name" value="ChsH2_Znr"/>
</dbReference>
<gene>
    <name evidence="3" type="ORF">SAMN05421869_13267</name>
</gene>
<dbReference type="AlphaFoldDB" id="A0A1G9NPT7"/>
<dbReference type="Pfam" id="PF12172">
    <property type="entry name" value="zf-ChsH2"/>
    <property type="match status" value="1"/>
</dbReference>
<organism evidence="3 4">
    <name type="scientific">Nonomuraea jiangxiensis</name>
    <dbReference type="NCBI Taxonomy" id="633440"/>
    <lineage>
        <taxon>Bacteria</taxon>
        <taxon>Bacillati</taxon>
        <taxon>Actinomycetota</taxon>
        <taxon>Actinomycetes</taxon>
        <taxon>Streptosporangiales</taxon>
        <taxon>Streptosporangiaceae</taxon>
        <taxon>Nonomuraea</taxon>
    </lineage>
</organism>
<dbReference type="PANTHER" id="PTHR34075:SF5">
    <property type="entry name" value="BLR3430 PROTEIN"/>
    <property type="match status" value="1"/>
</dbReference>
<dbReference type="Pfam" id="PF01796">
    <property type="entry name" value="OB_ChsH2_C"/>
    <property type="match status" value="1"/>
</dbReference>
<dbReference type="OrthoDB" id="7470921at2"/>
<keyword evidence="4" id="KW-1185">Reference proteome</keyword>